<evidence type="ECO:0000256" key="1">
    <source>
        <dbReference type="SAM" id="MobiDB-lite"/>
    </source>
</evidence>
<proteinExistence type="predicted"/>
<reference evidence="3 4" key="1">
    <citation type="submission" date="2020-05" db="EMBL/GenBank/DDBJ databases">
        <title>Paenibacillus glebae, sp. nov., Paenibacillus humi sp. nov., Paenibacillus pedi sp. nov., Paenibacillus terrestris sp. nov. and Paenibacillus terricola sp. nov., isolated from a forest top soil sample.</title>
        <authorList>
            <person name="Qi S."/>
            <person name="Carlier A."/>
            <person name="Cnockaert M."/>
            <person name="Vandamme P."/>
        </authorList>
    </citation>
    <scope>NUCLEOTIDE SEQUENCE [LARGE SCALE GENOMIC DNA]</scope>
    <source>
        <strain evidence="3 4">LMG 29502</strain>
    </source>
</reference>
<protein>
    <submittedName>
        <fullName evidence="3">Transposase</fullName>
    </submittedName>
</protein>
<dbReference type="Pfam" id="PF13751">
    <property type="entry name" value="DDE_Tnp_1_6"/>
    <property type="match status" value="1"/>
</dbReference>
<evidence type="ECO:0000313" key="4">
    <source>
        <dbReference type="Proteomes" id="UP000711047"/>
    </source>
</evidence>
<name>A0ABX2DN80_9BACL</name>
<comment type="caution">
    <text evidence="3">The sequence shown here is derived from an EMBL/GenBank/DDBJ whole genome shotgun (WGS) entry which is preliminary data.</text>
</comment>
<evidence type="ECO:0000313" key="3">
    <source>
        <dbReference type="EMBL" id="NQX46123.1"/>
    </source>
</evidence>
<feature type="compositionally biased region" description="Basic and acidic residues" evidence="1">
    <location>
        <begin position="31"/>
        <end position="46"/>
    </location>
</feature>
<dbReference type="EMBL" id="JABMKX010000006">
    <property type="protein sequence ID" value="NQX46123.1"/>
    <property type="molecule type" value="Genomic_DNA"/>
</dbReference>
<dbReference type="RefSeq" id="WP_173133682.1">
    <property type="nucleotide sequence ID" value="NZ_JABMKX010000006.1"/>
</dbReference>
<accession>A0ABX2DN80</accession>
<dbReference type="Proteomes" id="UP000711047">
    <property type="component" value="Unassembled WGS sequence"/>
</dbReference>
<keyword evidence="4" id="KW-1185">Reference proteome</keyword>
<dbReference type="InterPro" id="IPR025668">
    <property type="entry name" value="Tnp_DDE_dom"/>
</dbReference>
<evidence type="ECO:0000259" key="2">
    <source>
        <dbReference type="Pfam" id="PF13751"/>
    </source>
</evidence>
<feature type="domain" description="Transposase DDE" evidence="2">
    <location>
        <begin position="37"/>
        <end position="83"/>
    </location>
</feature>
<gene>
    <name evidence="3" type="ORF">HQN87_12350</name>
</gene>
<sequence>MKEKSKAWKANESKIENWTYNTSEDITGRAQPDKRQSFTEKKRERVASGYEIRKRHYRSRSCEGCPLNGQCTKAAGNREIPVSLERLQ</sequence>
<organism evidence="3 4">
    <name type="scientific">Paenibacillus tritici</name>
    <dbReference type="NCBI Taxonomy" id="1873425"/>
    <lineage>
        <taxon>Bacteria</taxon>
        <taxon>Bacillati</taxon>
        <taxon>Bacillota</taxon>
        <taxon>Bacilli</taxon>
        <taxon>Bacillales</taxon>
        <taxon>Paenibacillaceae</taxon>
        <taxon>Paenibacillus</taxon>
    </lineage>
</organism>
<feature type="region of interest" description="Disordered" evidence="1">
    <location>
        <begin position="25"/>
        <end position="46"/>
    </location>
</feature>